<evidence type="ECO:0000313" key="4">
    <source>
        <dbReference type="Proteomes" id="UP001151760"/>
    </source>
</evidence>
<name>A0ABQ4WMJ6_9ASTR</name>
<sequence>MIGLPICVVEKGESFKASEQGGNTKKNDRGQNHKPNVKSTNDVRLTNSFSSLGMVTDDETDWGMKPKGDDKVINESDSEEVEELILEGPNRTNSNLQRLCSLVFRHWDWTSNGSSCSKGTRIILGWNHNEVDVAVINQDDQCIHTRVWFKRERDFNSALLLEDSTAGSSCIDISMREFKDCVEEIEVMDVQSLGLQFTWSQKPKGKDGIIKKIDRIMANMEFNDVFVGAHAIFKPYRVSDHSPSVLNIPTLAKHTSRPFKFYNVVTRNDRFKDVVRDGWEKQFSGFYMFRVVQRLKHMKKPLRKLLYEKGNLHVNVIRLRDELDRIQTDLDADPFNVDLRESEANSVGALNEALIMEEHFLKQKAKIDWLREGDSNSAYFFKAVKSRVSRSRIDVVTCADGTIVENEKVAEAFVSHYEQFLGLPGTTSAFDTTDLFHTRLDEVHARDMVRIISRQEVKDALFSMGNEKSPGPDGYTAAFFKESWDIIADDLFDAVSEFFINGKILKELNHTIIALIPKVCSPSRINDYRPISCCNVLFKCISKIIASRIKDSLKQLVSPNQSAFVSGRSIADNILLTQELMHNYHLDRGPSRCAFKVDIQKAYDTVDWGFLKEVLIGFGFHNRMIGWIMECVTTTSFSISINGSLHGFFKGKRGLRQGDPLSPYLFTLVMEILTLVLQRRVRDSMVFKYHRYCADLELINPCFMDDLFLFMHGDVDSAILIRDALEEFNNVSGLTPSLPKSTTYFCNVLNHTKLSILNVLPFEEGRLPVKYLGVPLVTSRLIFRDCNELIERVQSRVQDWKNKSLSAAGRLQLVKSVIGSMHVYWASVFVLPSRVLLDIKQIMRVFLWCHGDMHKGKAKGSWEIVCLPMDEGGLGLRRLDTFNMALMVSHVWKLLSLKESLWGWRKVLQLRPLIRDFIRFSIGDGATASVWLDRWNKGGPLANTISTRDIFRSGLDLSTKCCDIVVNGVWNWPPYLSAKYPFLNSMVVPNILVNTPDWLVWHNSLGVVKPFSVAQVWSSLRPRNPKVPWFSVVWFSTCIPRHAFNLWLIIKQRLKTQDKICSWDVSSSLASLCPLCNLQPDSHEHLFFDCRFSQQVWSHFKPLAGLSSTRPEITHLISTITSFATRRSSKSVIAKLVVAALAYFVWQERNNRLFKNNKSTVTQLIGCIMSSIRLKLLLSCFKKSREGGFSDRCYWLTPSYIPQNNRVSERRNHTLLDMVRSMMNLTTLPLSFWDYALETATRILNMVWGCEALMKRDTTDKLHQRSVKYIFIGYPKEKMGYYFYFPPENKVVVAMYAEFLEKNLISQEVNGRVEELEEIQDKDTSPSENTSEIPMEVEEVEEHSLGDLNESNNYKAAILDLESDKIDYEETFSPVADIRAIKFLIPIAAFYDYEIWQIDVKIAFLNGYLNENIYMVQPEGFVDPNHPRKVRKLQISIYGLKQASRSWNKRFDEEFKMFGFAQNLDEPCVYQMASGSNVTFLIVYVDDIIIMGNHIPCLQSVKSYLGKCFAINDLGKAAFILGVKIYRDRSKRLIRLSQSAYMDKILERFRMDTSKRGYIPMQEIFDLNKTQGASTPEEVKRMQNVPYASAVGSIMYAVRCTRPDVAFVQNLTSHFQQKPGEPHWTAVKPILKYLKILKICSWFMVEIIKLNFELTAIAMLDLRLIEMILNLRHEMSSF</sequence>
<dbReference type="InterPro" id="IPR000477">
    <property type="entry name" value="RT_dom"/>
</dbReference>
<dbReference type="CDD" id="cd01650">
    <property type="entry name" value="RT_nLTR_like"/>
    <property type="match status" value="1"/>
</dbReference>
<dbReference type="PANTHER" id="PTHR33116">
    <property type="entry name" value="REVERSE TRANSCRIPTASE ZINC-BINDING DOMAIN-CONTAINING PROTEIN-RELATED-RELATED"/>
    <property type="match status" value="1"/>
</dbReference>
<dbReference type="InterPro" id="IPR057670">
    <property type="entry name" value="SH3_retrovirus"/>
</dbReference>
<dbReference type="InterPro" id="IPR036397">
    <property type="entry name" value="RNaseH_sf"/>
</dbReference>
<dbReference type="InterPro" id="IPR013103">
    <property type="entry name" value="RVT_2"/>
</dbReference>
<dbReference type="EMBL" id="BQNB010008772">
    <property type="protein sequence ID" value="GJS54088.1"/>
    <property type="molecule type" value="Genomic_DNA"/>
</dbReference>
<evidence type="ECO:0000256" key="1">
    <source>
        <dbReference type="SAM" id="MobiDB-lite"/>
    </source>
</evidence>
<accession>A0ABQ4WMJ6</accession>
<protein>
    <recommendedName>
        <fullName evidence="2">Reverse transcriptase domain-containing protein</fullName>
    </recommendedName>
</protein>
<dbReference type="SUPFAM" id="SSF53098">
    <property type="entry name" value="Ribonuclease H-like"/>
    <property type="match status" value="1"/>
</dbReference>
<dbReference type="Pfam" id="PF07727">
    <property type="entry name" value="RVT_2"/>
    <property type="match status" value="1"/>
</dbReference>
<evidence type="ECO:0000259" key="2">
    <source>
        <dbReference type="PROSITE" id="PS50878"/>
    </source>
</evidence>
<dbReference type="InterPro" id="IPR043502">
    <property type="entry name" value="DNA/RNA_pol_sf"/>
</dbReference>
<dbReference type="InterPro" id="IPR012337">
    <property type="entry name" value="RNaseH-like_sf"/>
</dbReference>
<feature type="domain" description="Reverse transcriptase" evidence="2">
    <location>
        <begin position="497"/>
        <end position="776"/>
    </location>
</feature>
<evidence type="ECO:0000313" key="3">
    <source>
        <dbReference type="EMBL" id="GJS54088.1"/>
    </source>
</evidence>
<dbReference type="PANTHER" id="PTHR33116:SF76">
    <property type="entry name" value="DUF4283 DOMAIN-CONTAINING PROTEIN"/>
    <property type="match status" value="1"/>
</dbReference>
<organism evidence="3 4">
    <name type="scientific">Tanacetum coccineum</name>
    <dbReference type="NCBI Taxonomy" id="301880"/>
    <lineage>
        <taxon>Eukaryota</taxon>
        <taxon>Viridiplantae</taxon>
        <taxon>Streptophyta</taxon>
        <taxon>Embryophyta</taxon>
        <taxon>Tracheophyta</taxon>
        <taxon>Spermatophyta</taxon>
        <taxon>Magnoliopsida</taxon>
        <taxon>eudicotyledons</taxon>
        <taxon>Gunneridae</taxon>
        <taxon>Pentapetalae</taxon>
        <taxon>asterids</taxon>
        <taxon>campanulids</taxon>
        <taxon>Asterales</taxon>
        <taxon>Asteraceae</taxon>
        <taxon>Asteroideae</taxon>
        <taxon>Anthemideae</taxon>
        <taxon>Anthemidinae</taxon>
        <taxon>Tanacetum</taxon>
    </lineage>
</organism>
<keyword evidence="4" id="KW-1185">Reference proteome</keyword>
<feature type="region of interest" description="Disordered" evidence="1">
    <location>
        <begin position="15"/>
        <end position="41"/>
    </location>
</feature>
<dbReference type="InterPro" id="IPR026960">
    <property type="entry name" value="RVT-Znf"/>
</dbReference>
<dbReference type="Proteomes" id="UP001151760">
    <property type="component" value="Unassembled WGS sequence"/>
</dbReference>
<gene>
    <name evidence="3" type="ORF">Tco_0627450</name>
</gene>
<dbReference type="Pfam" id="PF00078">
    <property type="entry name" value="RVT_1"/>
    <property type="match status" value="1"/>
</dbReference>
<dbReference type="Pfam" id="PF25597">
    <property type="entry name" value="SH3_retrovirus"/>
    <property type="match status" value="1"/>
</dbReference>
<comment type="caution">
    <text evidence="3">The sequence shown here is derived from an EMBL/GenBank/DDBJ whole genome shotgun (WGS) entry which is preliminary data.</text>
</comment>
<reference evidence="3" key="2">
    <citation type="submission" date="2022-01" db="EMBL/GenBank/DDBJ databases">
        <authorList>
            <person name="Yamashiro T."/>
            <person name="Shiraishi A."/>
            <person name="Satake H."/>
            <person name="Nakayama K."/>
        </authorList>
    </citation>
    <scope>NUCLEOTIDE SEQUENCE</scope>
</reference>
<dbReference type="SUPFAM" id="SSF56672">
    <property type="entry name" value="DNA/RNA polymerases"/>
    <property type="match status" value="2"/>
</dbReference>
<dbReference type="PROSITE" id="PS50878">
    <property type="entry name" value="RT_POL"/>
    <property type="match status" value="1"/>
</dbReference>
<proteinExistence type="predicted"/>
<dbReference type="Gene3D" id="3.30.420.10">
    <property type="entry name" value="Ribonuclease H-like superfamily/Ribonuclease H"/>
    <property type="match status" value="1"/>
</dbReference>
<reference evidence="3" key="1">
    <citation type="journal article" date="2022" name="Int. J. Mol. Sci.">
        <title>Draft Genome of Tanacetum Coccineum: Genomic Comparison of Closely Related Tanacetum-Family Plants.</title>
        <authorList>
            <person name="Yamashiro T."/>
            <person name="Shiraishi A."/>
            <person name="Nakayama K."/>
            <person name="Satake H."/>
        </authorList>
    </citation>
    <scope>NUCLEOTIDE SEQUENCE</scope>
</reference>
<dbReference type="Pfam" id="PF13966">
    <property type="entry name" value="zf-RVT"/>
    <property type="match status" value="1"/>
</dbReference>